<keyword evidence="4" id="KW-1185">Reference proteome</keyword>
<dbReference type="Pfam" id="PF13837">
    <property type="entry name" value="Myb_DNA-bind_4"/>
    <property type="match status" value="1"/>
</dbReference>
<dbReference type="EMBL" id="OZ034816">
    <property type="protein sequence ID" value="CAL1376010.1"/>
    <property type="molecule type" value="Genomic_DNA"/>
</dbReference>
<dbReference type="PANTHER" id="PTHR31307">
    <property type="entry name" value="TRIHELIX TRANSCRIPTION FACTOR ASIL2"/>
    <property type="match status" value="1"/>
</dbReference>
<gene>
    <name evidence="3" type="ORF">LTRI10_LOCUS17771</name>
</gene>
<evidence type="ECO:0000259" key="2">
    <source>
        <dbReference type="PROSITE" id="PS50090"/>
    </source>
</evidence>
<feature type="region of interest" description="Disordered" evidence="1">
    <location>
        <begin position="1"/>
        <end position="25"/>
    </location>
</feature>
<organism evidence="3 4">
    <name type="scientific">Linum trigynum</name>
    <dbReference type="NCBI Taxonomy" id="586398"/>
    <lineage>
        <taxon>Eukaryota</taxon>
        <taxon>Viridiplantae</taxon>
        <taxon>Streptophyta</taxon>
        <taxon>Embryophyta</taxon>
        <taxon>Tracheophyta</taxon>
        <taxon>Spermatophyta</taxon>
        <taxon>Magnoliopsida</taxon>
        <taxon>eudicotyledons</taxon>
        <taxon>Gunneridae</taxon>
        <taxon>Pentapetalae</taxon>
        <taxon>rosids</taxon>
        <taxon>fabids</taxon>
        <taxon>Malpighiales</taxon>
        <taxon>Linaceae</taxon>
        <taxon>Linum</taxon>
    </lineage>
</organism>
<evidence type="ECO:0000313" key="3">
    <source>
        <dbReference type="EMBL" id="CAL1376010.1"/>
    </source>
</evidence>
<reference evidence="3 4" key="1">
    <citation type="submission" date="2024-04" db="EMBL/GenBank/DDBJ databases">
        <authorList>
            <person name="Fracassetti M."/>
        </authorList>
    </citation>
    <scope>NUCLEOTIDE SEQUENCE [LARGE SCALE GENOMIC DNA]</scope>
</reference>
<feature type="domain" description="Myb-like" evidence="2">
    <location>
        <begin position="28"/>
        <end position="88"/>
    </location>
</feature>
<dbReference type="AlphaFoldDB" id="A0AAV2DR41"/>
<sequence length="425" mass="46554">MSSSSAAAAAAAAADSSSAARKVPPPCWTREETVELIKAYRDKWFAVNRGNLRAADWDAVAAALADSPAPSDPPKSAVQCRHKIEKIRKRYRAEKQRCANFPGRFFSSWDLFPLLDAMEIGSIGTKQEQDVEKSSGGGDPVGEGFRVKMPSERHQLDPDLEFDPDLAYRARKFSKVNGGGYGEAIDFDNRGGSSRAGFMMNKDQNSVSVAFMPKEYGRFDRKLGGNSSNFGFDTDYGSGGYGRKPSGKLERDDLMNGKKIAEEWGGAGSVSSSRVRVKSHPYHSSSQPDRNSNGGLFPNGKMNGSGGGLADDGAGRKDPVAEVVSAIKMLREGFVMVEEMKMDMAMEIEKMRMGMELKHNQMLLEMQQDIVEAFAKAYEKKKKKKKSSDVNTKNKKRKVDVMMSPNSNRNGGDSEVAATDFEAID</sequence>
<accession>A0AAV2DR41</accession>
<dbReference type="Gene3D" id="1.10.10.60">
    <property type="entry name" value="Homeodomain-like"/>
    <property type="match status" value="1"/>
</dbReference>
<dbReference type="InterPro" id="IPR001005">
    <property type="entry name" value="SANT/Myb"/>
</dbReference>
<dbReference type="InterPro" id="IPR044823">
    <property type="entry name" value="ASIL1/2-like"/>
</dbReference>
<feature type="compositionally biased region" description="Low complexity" evidence="1">
    <location>
        <begin position="1"/>
        <end position="20"/>
    </location>
</feature>
<feature type="region of interest" description="Disordered" evidence="1">
    <location>
        <begin position="381"/>
        <end position="425"/>
    </location>
</feature>
<evidence type="ECO:0000313" key="4">
    <source>
        <dbReference type="Proteomes" id="UP001497516"/>
    </source>
</evidence>
<feature type="compositionally biased region" description="Polar residues" evidence="1">
    <location>
        <begin position="282"/>
        <end position="294"/>
    </location>
</feature>
<dbReference type="PROSITE" id="PS50090">
    <property type="entry name" value="MYB_LIKE"/>
    <property type="match status" value="1"/>
</dbReference>
<dbReference type="PANTHER" id="PTHR31307:SF43">
    <property type="entry name" value="TRIHELIX TRANSCRIPTION FACTOR ASIL2-LIKE"/>
    <property type="match status" value="1"/>
</dbReference>
<evidence type="ECO:0000256" key="1">
    <source>
        <dbReference type="SAM" id="MobiDB-lite"/>
    </source>
</evidence>
<protein>
    <recommendedName>
        <fullName evidence="2">Myb-like domain-containing protein</fullName>
    </recommendedName>
</protein>
<proteinExistence type="predicted"/>
<dbReference type="InterPro" id="IPR044822">
    <property type="entry name" value="Myb_DNA-bind_4"/>
</dbReference>
<name>A0AAV2DR41_9ROSI</name>
<feature type="region of interest" description="Disordered" evidence="1">
    <location>
        <begin position="270"/>
        <end position="316"/>
    </location>
</feature>
<dbReference type="Proteomes" id="UP001497516">
    <property type="component" value="Chromosome 3"/>
</dbReference>